<sequence>MVLLLNSKLKLFPGKLKSKWSGPFRISQVYSSGVVELEDNSGGVFKATNKARPMSLPILTASTRQWTRQGLYKSRQWTRQGLYHCLCSLPQLGNGQGKAYVNLGNNIGAAYANLGKAKGAAYAIAYAHCFNKAIA</sequence>
<keyword evidence="2" id="KW-1185">Reference proteome</keyword>
<dbReference type="Proteomes" id="UP000224567">
    <property type="component" value="Unassembled WGS sequence"/>
</dbReference>
<accession>A0A2G2VNG7</accession>
<reference evidence="2" key="2">
    <citation type="journal article" date="2017" name="J. Anim. Genet.">
        <title>Multiple reference genome sequences of hot pepper reveal the massive evolution of plant disease resistance genes by retroduplication.</title>
        <authorList>
            <person name="Kim S."/>
            <person name="Park J."/>
            <person name="Yeom S.-I."/>
            <person name="Kim Y.-M."/>
            <person name="Seo E."/>
            <person name="Kim K.-T."/>
            <person name="Kim M.-S."/>
            <person name="Lee J.M."/>
            <person name="Cheong K."/>
            <person name="Shin H.-S."/>
            <person name="Kim S.-B."/>
            <person name="Han K."/>
            <person name="Lee J."/>
            <person name="Park M."/>
            <person name="Lee H.-A."/>
            <person name="Lee H.-Y."/>
            <person name="Lee Y."/>
            <person name="Oh S."/>
            <person name="Lee J.H."/>
            <person name="Choi E."/>
            <person name="Choi E."/>
            <person name="Lee S.E."/>
            <person name="Jeon J."/>
            <person name="Kim H."/>
            <person name="Choi G."/>
            <person name="Song H."/>
            <person name="Lee J."/>
            <person name="Lee S.-C."/>
            <person name="Kwon J.-K."/>
            <person name="Lee H.-Y."/>
            <person name="Koo N."/>
            <person name="Hong Y."/>
            <person name="Kim R.W."/>
            <person name="Kang W.-H."/>
            <person name="Huh J.H."/>
            <person name="Kang B.-C."/>
            <person name="Yang T.-J."/>
            <person name="Lee Y.-H."/>
            <person name="Bennetzen J.L."/>
            <person name="Choi D."/>
        </authorList>
    </citation>
    <scope>NUCLEOTIDE SEQUENCE [LARGE SCALE GENOMIC DNA]</scope>
    <source>
        <strain evidence="2">cv. PBC81</strain>
    </source>
</reference>
<reference evidence="1 2" key="1">
    <citation type="journal article" date="2017" name="Genome Biol.">
        <title>New reference genome sequences of hot pepper reveal the massive evolution of plant disease-resistance genes by retroduplication.</title>
        <authorList>
            <person name="Kim S."/>
            <person name="Park J."/>
            <person name="Yeom S.I."/>
            <person name="Kim Y.M."/>
            <person name="Seo E."/>
            <person name="Kim K.T."/>
            <person name="Kim M.S."/>
            <person name="Lee J.M."/>
            <person name="Cheong K."/>
            <person name="Shin H.S."/>
            <person name="Kim S.B."/>
            <person name="Han K."/>
            <person name="Lee J."/>
            <person name="Park M."/>
            <person name="Lee H.A."/>
            <person name="Lee H.Y."/>
            <person name="Lee Y."/>
            <person name="Oh S."/>
            <person name="Lee J.H."/>
            <person name="Choi E."/>
            <person name="Choi E."/>
            <person name="Lee S.E."/>
            <person name="Jeon J."/>
            <person name="Kim H."/>
            <person name="Choi G."/>
            <person name="Song H."/>
            <person name="Lee J."/>
            <person name="Lee S.C."/>
            <person name="Kwon J.K."/>
            <person name="Lee H.Y."/>
            <person name="Koo N."/>
            <person name="Hong Y."/>
            <person name="Kim R.W."/>
            <person name="Kang W.H."/>
            <person name="Huh J.H."/>
            <person name="Kang B.C."/>
            <person name="Yang T.J."/>
            <person name="Lee Y.H."/>
            <person name="Bennetzen J.L."/>
            <person name="Choi D."/>
        </authorList>
    </citation>
    <scope>NUCLEOTIDE SEQUENCE [LARGE SCALE GENOMIC DNA]</scope>
    <source>
        <strain evidence="2">cv. PBC81</strain>
    </source>
</reference>
<dbReference type="AlphaFoldDB" id="A0A2G2VNG7"/>
<protein>
    <submittedName>
        <fullName evidence="1">Uncharacterized protein</fullName>
    </submittedName>
</protein>
<evidence type="ECO:0000313" key="2">
    <source>
        <dbReference type="Proteomes" id="UP000224567"/>
    </source>
</evidence>
<dbReference type="EMBL" id="MLFT02000011">
    <property type="protein sequence ID" value="PHT34516.1"/>
    <property type="molecule type" value="Genomic_DNA"/>
</dbReference>
<comment type="caution">
    <text evidence="1">The sequence shown here is derived from an EMBL/GenBank/DDBJ whole genome shotgun (WGS) entry which is preliminary data.</text>
</comment>
<organism evidence="1 2">
    <name type="scientific">Capsicum baccatum</name>
    <name type="common">Peruvian pepper</name>
    <dbReference type="NCBI Taxonomy" id="33114"/>
    <lineage>
        <taxon>Eukaryota</taxon>
        <taxon>Viridiplantae</taxon>
        <taxon>Streptophyta</taxon>
        <taxon>Embryophyta</taxon>
        <taxon>Tracheophyta</taxon>
        <taxon>Spermatophyta</taxon>
        <taxon>Magnoliopsida</taxon>
        <taxon>eudicotyledons</taxon>
        <taxon>Gunneridae</taxon>
        <taxon>Pentapetalae</taxon>
        <taxon>asterids</taxon>
        <taxon>lamiids</taxon>
        <taxon>Solanales</taxon>
        <taxon>Solanaceae</taxon>
        <taxon>Solanoideae</taxon>
        <taxon>Capsiceae</taxon>
        <taxon>Capsicum</taxon>
    </lineage>
</organism>
<name>A0A2G2VNG7_CAPBA</name>
<dbReference type="OrthoDB" id="1094981at2759"/>
<gene>
    <name evidence="1" type="ORF">CQW23_26316</name>
</gene>
<proteinExistence type="predicted"/>
<evidence type="ECO:0000313" key="1">
    <source>
        <dbReference type="EMBL" id="PHT34516.1"/>
    </source>
</evidence>